<gene>
    <name evidence="2" type="ORF">BN869_000001270_1</name>
</gene>
<proteinExistence type="predicted"/>
<sequence>MVLACPMRLQFRENGRALSSRISLPDDTATPQRAQLTEPSRPAPRGLFIHLHRAGIIRLLEV</sequence>
<dbReference type="EMBL" id="CDPU01000002">
    <property type="protein sequence ID" value="CEO45215.1"/>
    <property type="molecule type" value="Genomic_DNA"/>
</dbReference>
<feature type="region of interest" description="Disordered" evidence="1">
    <location>
        <begin position="20"/>
        <end position="41"/>
    </location>
</feature>
<protein>
    <submittedName>
        <fullName evidence="2">Uncharacterized protein</fullName>
    </submittedName>
</protein>
<feature type="compositionally biased region" description="Polar residues" evidence="1">
    <location>
        <begin position="29"/>
        <end position="38"/>
    </location>
</feature>
<reference evidence="2" key="1">
    <citation type="submission" date="2015-01" db="EMBL/GenBank/DDBJ databases">
        <authorList>
            <person name="Durling Mikael"/>
        </authorList>
    </citation>
    <scope>NUCLEOTIDE SEQUENCE</scope>
</reference>
<name>A0A0B7JR82_BIOOC</name>
<accession>A0A0B7JR82</accession>
<dbReference type="AlphaFoldDB" id="A0A0B7JR82"/>
<evidence type="ECO:0000256" key="1">
    <source>
        <dbReference type="SAM" id="MobiDB-lite"/>
    </source>
</evidence>
<organism evidence="2">
    <name type="scientific">Bionectria ochroleuca</name>
    <name type="common">Gliocladium roseum</name>
    <dbReference type="NCBI Taxonomy" id="29856"/>
    <lineage>
        <taxon>Eukaryota</taxon>
        <taxon>Fungi</taxon>
        <taxon>Dikarya</taxon>
        <taxon>Ascomycota</taxon>
        <taxon>Pezizomycotina</taxon>
        <taxon>Sordariomycetes</taxon>
        <taxon>Hypocreomycetidae</taxon>
        <taxon>Hypocreales</taxon>
        <taxon>Bionectriaceae</taxon>
        <taxon>Clonostachys</taxon>
    </lineage>
</organism>
<evidence type="ECO:0000313" key="2">
    <source>
        <dbReference type="EMBL" id="CEO45215.1"/>
    </source>
</evidence>